<dbReference type="Gene3D" id="1.25.40.10">
    <property type="entry name" value="Tetratricopeptide repeat domain"/>
    <property type="match status" value="1"/>
</dbReference>
<evidence type="ECO:0008006" key="3">
    <source>
        <dbReference type="Google" id="ProtNLM"/>
    </source>
</evidence>
<keyword evidence="2" id="KW-1185">Reference proteome</keyword>
<dbReference type="InterPro" id="IPR011990">
    <property type="entry name" value="TPR-like_helical_dom_sf"/>
</dbReference>
<comment type="caution">
    <text evidence="1">The sequence shown here is derived from an EMBL/GenBank/DDBJ whole genome shotgun (WGS) entry which is preliminary data.</text>
</comment>
<dbReference type="Proteomes" id="UP001138802">
    <property type="component" value="Unassembled WGS sequence"/>
</dbReference>
<proteinExistence type="predicted"/>
<accession>A0A9X1B8R0</accession>
<dbReference type="EMBL" id="NRSD01000009">
    <property type="protein sequence ID" value="MBK1645062.1"/>
    <property type="molecule type" value="Genomic_DNA"/>
</dbReference>
<evidence type="ECO:0000313" key="1">
    <source>
        <dbReference type="EMBL" id="MBK1645062.1"/>
    </source>
</evidence>
<dbReference type="SUPFAM" id="SSF81901">
    <property type="entry name" value="HCP-like"/>
    <property type="match status" value="1"/>
</dbReference>
<reference evidence="1 2" key="1">
    <citation type="journal article" date="2020" name="Microorganisms">
        <title>Osmotic Adaptation and Compatible Solute Biosynthesis of Phototrophic Bacteria as Revealed from Genome Analyses.</title>
        <authorList>
            <person name="Imhoff J.F."/>
            <person name="Rahn T."/>
            <person name="Kunzel S."/>
            <person name="Keller A."/>
            <person name="Neulinger S.C."/>
        </authorList>
    </citation>
    <scope>NUCLEOTIDE SEQUENCE [LARGE SCALE GENOMIC DNA]</scope>
    <source>
        <strain evidence="1 2">DSM 21303</strain>
    </source>
</reference>
<evidence type="ECO:0000313" key="2">
    <source>
        <dbReference type="Proteomes" id="UP001138802"/>
    </source>
</evidence>
<organism evidence="1 2">
    <name type="scientific">Thiocapsa imhoffii</name>
    <dbReference type="NCBI Taxonomy" id="382777"/>
    <lineage>
        <taxon>Bacteria</taxon>
        <taxon>Pseudomonadati</taxon>
        <taxon>Pseudomonadota</taxon>
        <taxon>Gammaproteobacteria</taxon>
        <taxon>Chromatiales</taxon>
        <taxon>Chromatiaceae</taxon>
        <taxon>Thiocapsa</taxon>
    </lineage>
</organism>
<sequence>MWRIGLTLVGVILAWRIGALGVARLYDAELATADRDVAGTAQQALDWHGTQPDALYQLGLSRLRRDPDTARALLAEAYRLNPTRAQPLLALSALALTDGQPASAEHWVDAAAKLAPVKASVQEEVAAYWATQGRLDRAFVHWTRAIEAGSPRTRTLFSGFRELLATPIGLAAFRDLARDPPTWWESFFIETAQGKTPLELVQALYDMRRAPSAVPLSTPERMAYIERLLREKAFEAAYLAWINSLVPAQRQQSGFLYNGTFEVPFTGFGFDWHVLRHDRASIARAPTEGGRGQALRITFRFTRSRFEHFYQPLYLAPGGTYRISGRYRSDKLYTESGLRWALNCRDPDSQTLGESPRILGSEEWTTFSFEVEVPEECAYQELRLASVDTLRRDEAIDGSLWFDDLAIVRIPAMSPLERARTAARRSILSEEAQPD</sequence>
<gene>
    <name evidence="1" type="ORF">CKO25_10435</name>
</gene>
<dbReference type="AlphaFoldDB" id="A0A9X1B8R0"/>
<dbReference type="Gene3D" id="2.60.120.260">
    <property type="entry name" value="Galactose-binding domain-like"/>
    <property type="match status" value="1"/>
</dbReference>
<name>A0A9X1B8R0_9GAMM</name>
<protein>
    <recommendedName>
        <fullName evidence="3">Tetratricopeptide repeat protein</fullName>
    </recommendedName>
</protein>